<evidence type="ECO:0000313" key="2">
    <source>
        <dbReference type="EMBL" id="ORY22311.1"/>
    </source>
</evidence>
<keyword evidence="3" id="KW-1185">Reference proteome</keyword>
<gene>
    <name evidence="2" type="ORF">LY90DRAFT_707210</name>
</gene>
<evidence type="ECO:0000313" key="3">
    <source>
        <dbReference type="Proteomes" id="UP000193920"/>
    </source>
</evidence>
<dbReference type="AlphaFoldDB" id="A0A1Y2AIA2"/>
<comment type="caution">
    <text evidence="2">The sequence shown here is derived from an EMBL/GenBank/DDBJ whole genome shotgun (WGS) entry which is preliminary data.</text>
</comment>
<dbReference type="EMBL" id="MCOG01000250">
    <property type="protein sequence ID" value="ORY22311.1"/>
    <property type="molecule type" value="Genomic_DNA"/>
</dbReference>
<sequence>MDGETKSHLRTNFKPKENIGKDFTINSNYHEKSRRHFSIQPGEKKVEEVPKGRKHIKAPFVQDQINFITQGEEEKNKPKVFQTPRPNTKPEFHTKKFVPSRQILKNHNQSSISFDNYSETEAPVRTNRRSIYARIDPATLPAAGTKTGFYGIR</sequence>
<evidence type="ECO:0000256" key="1">
    <source>
        <dbReference type="SAM" id="MobiDB-lite"/>
    </source>
</evidence>
<proteinExistence type="predicted"/>
<name>A0A1Y2AIA2_9FUNG</name>
<protein>
    <submittedName>
        <fullName evidence="2">Uncharacterized protein</fullName>
    </submittedName>
</protein>
<accession>A0A1Y2AIA2</accession>
<dbReference type="Proteomes" id="UP000193920">
    <property type="component" value="Unassembled WGS sequence"/>
</dbReference>
<feature type="region of interest" description="Disordered" evidence="1">
    <location>
        <begin position="72"/>
        <end position="93"/>
    </location>
</feature>
<reference evidence="2 3" key="1">
    <citation type="submission" date="2016-08" db="EMBL/GenBank/DDBJ databases">
        <title>A Parts List for Fungal Cellulosomes Revealed by Comparative Genomics.</title>
        <authorList>
            <consortium name="DOE Joint Genome Institute"/>
            <person name="Haitjema C.H."/>
            <person name="Gilmore S.P."/>
            <person name="Henske J.K."/>
            <person name="Solomon K.V."/>
            <person name="De Groot R."/>
            <person name="Kuo A."/>
            <person name="Mondo S.J."/>
            <person name="Salamov A.A."/>
            <person name="Labutti K."/>
            <person name="Zhao Z."/>
            <person name="Chiniquy J."/>
            <person name="Barry K."/>
            <person name="Brewer H.M."/>
            <person name="Purvine S.O."/>
            <person name="Wright A.T."/>
            <person name="Boxma B."/>
            <person name="Van Alen T."/>
            <person name="Hackstein J.H."/>
            <person name="Baker S.E."/>
            <person name="Grigoriev I.V."/>
            <person name="O'Malley M.A."/>
        </authorList>
    </citation>
    <scope>NUCLEOTIDE SEQUENCE [LARGE SCALE GENOMIC DNA]</scope>
    <source>
        <strain evidence="2 3">G1</strain>
    </source>
</reference>
<organism evidence="2 3">
    <name type="scientific">Neocallimastix californiae</name>
    <dbReference type="NCBI Taxonomy" id="1754190"/>
    <lineage>
        <taxon>Eukaryota</taxon>
        <taxon>Fungi</taxon>
        <taxon>Fungi incertae sedis</taxon>
        <taxon>Chytridiomycota</taxon>
        <taxon>Chytridiomycota incertae sedis</taxon>
        <taxon>Neocallimastigomycetes</taxon>
        <taxon>Neocallimastigales</taxon>
        <taxon>Neocallimastigaceae</taxon>
        <taxon>Neocallimastix</taxon>
    </lineage>
</organism>
<feature type="region of interest" description="Disordered" evidence="1">
    <location>
        <begin position="1"/>
        <end position="52"/>
    </location>
</feature>
<feature type="compositionally biased region" description="Basic and acidic residues" evidence="1">
    <location>
        <begin position="42"/>
        <end position="51"/>
    </location>
</feature>